<evidence type="ECO:0000313" key="3">
    <source>
        <dbReference type="Proteomes" id="UP000326532"/>
    </source>
</evidence>
<organism evidence="2 3">
    <name type="scientific">Aspergillus parasiticus</name>
    <dbReference type="NCBI Taxonomy" id="5067"/>
    <lineage>
        <taxon>Eukaryota</taxon>
        <taxon>Fungi</taxon>
        <taxon>Dikarya</taxon>
        <taxon>Ascomycota</taxon>
        <taxon>Pezizomycotina</taxon>
        <taxon>Eurotiomycetes</taxon>
        <taxon>Eurotiomycetidae</taxon>
        <taxon>Eurotiales</taxon>
        <taxon>Aspergillaceae</taxon>
        <taxon>Aspergillus</taxon>
        <taxon>Aspergillus subgen. Circumdati</taxon>
    </lineage>
</organism>
<name>A0A5N6DSE5_ASPPA</name>
<proteinExistence type="predicted"/>
<gene>
    <name evidence="2" type="ORF">BDV34DRAFT_56910</name>
</gene>
<dbReference type="VEuPathDB" id="FungiDB:BDV34DRAFT_56910"/>
<dbReference type="EMBL" id="ML734953">
    <property type="protein sequence ID" value="KAB8207989.1"/>
    <property type="molecule type" value="Genomic_DNA"/>
</dbReference>
<dbReference type="Proteomes" id="UP000326532">
    <property type="component" value="Unassembled WGS sequence"/>
</dbReference>
<keyword evidence="1" id="KW-0732">Signal</keyword>
<feature type="chain" id="PRO_5024997719" evidence="1">
    <location>
        <begin position="29"/>
        <end position="105"/>
    </location>
</feature>
<feature type="signal peptide" evidence="1">
    <location>
        <begin position="1"/>
        <end position="28"/>
    </location>
</feature>
<accession>A0A5N6DSE5</accession>
<protein>
    <submittedName>
        <fullName evidence="2">Uncharacterized protein</fullName>
    </submittedName>
</protein>
<evidence type="ECO:0000313" key="2">
    <source>
        <dbReference type="EMBL" id="KAB8207989.1"/>
    </source>
</evidence>
<keyword evidence="3" id="KW-1185">Reference proteome</keyword>
<evidence type="ECO:0000256" key="1">
    <source>
        <dbReference type="SAM" id="SignalP"/>
    </source>
</evidence>
<sequence length="105" mass="10928">MIYQPPPNMGPTMVHLLSKLIFCALVLASGSIAQNGHESDSTVQAEGSAADAVPAHPVTPREAGSVLMERAFLYCGGGCSGYMCNGSTLFPRCCVIAGKCMCCRA</sequence>
<dbReference type="AlphaFoldDB" id="A0A5N6DSE5"/>
<reference evidence="2 3" key="1">
    <citation type="submission" date="2019-04" db="EMBL/GenBank/DDBJ databases">
        <title>Fungal friends and foes A comparative genomics study of 23 Aspergillus species from section Flavi.</title>
        <authorList>
            <consortium name="DOE Joint Genome Institute"/>
            <person name="Kjaerbolling I."/>
            <person name="Vesth T.C."/>
            <person name="Frisvad J.C."/>
            <person name="Nybo J.L."/>
            <person name="Theobald S."/>
            <person name="Kildgaard S."/>
            <person name="Petersen T.I."/>
            <person name="Kuo A."/>
            <person name="Sato A."/>
            <person name="Lyhne E.K."/>
            <person name="Kogle M.E."/>
            <person name="Wiebenga A."/>
            <person name="Kun R.S."/>
            <person name="Lubbers R.J."/>
            <person name="Makela M.R."/>
            <person name="Barry K."/>
            <person name="Chovatia M."/>
            <person name="Clum A."/>
            <person name="Daum C."/>
            <person name="Haridas S."/>
            <person name="He G."/>
            <person name="LaButti K."/>
            <person name="Lipzen A."/>
            <person name="Mondo S."/>
            <person name="Pangilinan J."/>
            <person name="Riley R."/>
            <person name="Salamov A."/>
            <person name="Simmons B.A."/>
            <person name="Magnuson J.K."/>
            <person name="Henrissat B."/>
            <person name="Mortensen U.H."/>
            <person name="Larsen T.O."/>
            <person name="De vries R.P."/>
            <person name="Grigoriev I.V."/>
            <person name="Machida M."/>
            <person name="Baker S.E."/>
            <person name="Andersen M.R."/>
        </authorList>
    </citation>
    <scope>NUCLEOTIDE SEQUENCE [LARGE SCALE GENOMIC DNA]</scope>
    <source>
        <strain evidence="2 3">CBS 117618</strain>
    </source>
</reference>